<evidence type="ECO:0000313" key="1">
    <source>
        <dbReference type="EMBL" id="VVA37901.1"/>
    </source>
</evidence>
<name>A0A5E4GE45_PRUDU</name>
<evidence type="ECO:0000313" key="2">
    <source>
        <dbReference type="Proteomes" id="UP000327085"/>
    </source>
</evidence>
<accession>A0A5E4GE45</accession>
<organism evidence="1 2">
    <name type="scientific">Prunus dulcis</name>
    <name type="common">Almond</name>
    <name type="synonym">Amygdalus dulcis</name>
    <dbReference type="NCBI Taxonomy" id="3755"/>
    <lineage>
        <taxon>Eukaryota</taxon>
        <taxon>Viridiplantae</taxon>
        <taxon>Streptophyta</taxon>
        <taxon>Embryophyta</taxon>
        <taxon>Tracheophyta</taxon>
        <taxon>Spermatophyta</taxon>
        <taxon>Magnoliopsida</taxon>
        <taxon>eudicotyledons</taxon>
        <taxon>Gunneridae</taxon>
        <taxon>Pentapetalae</taxon>
        <taxon>rosids</taxon>
        <taxon>fabids</taxon>
        <taxon>Rosales</taxon>
        <taxon>Rosaceae</taxon>
        <taxon>Amygdaloideae</taxon>
        <taxon>Amygdaleae</taxon>
        <taxon>Prunus</taxon>
    </lineage>
</organism>
<protein>
    <submittedName>
        <fullName evidence="1">Uncharacterized protein</fullName>
    </submittedName>
</protein>
<dbReference type="Proteomes" id="UP000327085">
    <property type="component" value="Chromosome 8"/>
</dbReference>
<dbReference type="Gramene" id="VVA37901">
    <property type="protein sequence ID" value="VVA37901"/>
    <property type="gene ID" value="Prudul26B031679"/>
</dbReference>
<dbReference type="EMBL" id="CABIKO010000585">
    <property type="protein sequence ID" value="VVA37901.1"/>
    <property type="molecule type" value="Genomic_DNA"/>
</dbReference>
<gene>
    <name evidence="1" type="ORF">ALMOND_2B031679</name>
</gene>
<sequence>MLGPTFSNHGFEASCLEGLANIVYWVFHAIELTDEYRNDCCTDTERVLARAGKGGAITDGHDHVDLPIKLLFCAEGWSLSGSPWPRWSPLVGGLYRQKVSRGDARVISNVFLLTGMTLLLRAKNLHMRIIELDVNFREGARFATPKERVWQLPSALVKGVHALEGVFLLNLHGMLKALLKMAE</sequence>
<dbReference type="AlphaFoldDB" id="A0A5E4GE45"/>
<reference evidence="2" key="1">
    <citation type="journal article" date="2020" name="Plant J.">
        <title>Transposons played a major role in the diversification between the closely related almond and peach genomes: results from the almond genome sequence.</title>
        <authorList>
            <person name="Alioto T."/>
            <person name="Alexiou K.G."/>
            <person name="Bardil A."/>
            <person name="Barteri F."/>
            <person name="Castanera R."/>
            <person name="Cruz F."/>
            <person name="Dhingra A."/>
            <person name="Duval H."/>
            <person name="Fernandez I Marti A."/>
            <person name="Frias L."/>
            <person name="Galan B."/>
            <person name="Garcia J.L."/>
            <person name="Howad W."/>
            <person name="Gomez-Garrido J."/>
            <person name="Gut M."/>
            <person name="Julca I."/>
            <person name="Morata J."/>
            <person name="Puigdomenech P."/>
            <person name="Ribeca P."/>
            <person name="Rubio Cabetas M.J."/>
            <person name="Vlasova A."/>
            <person name="Wirthensohn M."/>
            <person name="Garcia-Mas J."/>
            <person name="Gabaldon T."/>
            <person name="Casacuberta J.M."/>
            <person name="Arus P."/>
        </authorList>
    </citation>
    <scope>NUCLEOTIDE SEQUENCE [LARGE SCALE GENOMIC DNA]</scope>
    <source>
        <strain evidence="2">cv. Texas</strain>
    </source>
</reference>
<proteinExistence type="predicted"/>
<dbReference type="InParanoid" id="A0A5E4GE45"/>